<reference evidence="2" key="1">
    <citation type="journal article" date="2014" name="Front. Microbiol.">
        <title>High frequency of phylogenetically diverse reductive dehalogenase-homologous genes in deep subseafloor sedimentary metagenomes.</title>
        <authorList>
            <person name="Kawai M."/>
            <person name="Futagami T."/>
            <person name="Toyoda A."/>
            <person name="Takaki Y."/>
            <person name="Nishi S."/>
            <person name="Hori S."/>
            <person name="Arai W."/>
            <person name="Tsubouchi T."/>
            <person name="Morono Y."/>
            <person name="Uchiyama I."/>
            <person name="Ito T."/>
            <person name="Fujiyama A."/>
            <person name="Inagaki F."/>
            <person name="Takami H."/>
        </authorList>
    </citation>
    <scope>NUCLEOTIDE SEQUENCE</scope>
    <source>
        <strain evidence="2">Expedition CK06-06</strain>
    </source>
</reference>
<protein>
    <recommendedName>
        <fullName evidence="1">PIN domain-containing protein</fullName>
    </recommendedName>
</protein>
<feature type="non-terminal residue" evidence="2">
    <location>
        <position position="66"/>
    </location>
</feature>
<proteinExistence type="predicted"/>
<sequence length="66" mass="7808">MKIIVDTNIVFSGILNQKSRIGKILISEQKYYNFYSCFYLQTELKNHYPKIAHIAKKSIDRIVEIE</sequence>
<comment type="caution">
    <text evidence="2">The sequence shown here is derived from an EMBL/GenBank/DDBJ whole genome shotgun (WGS) entry which is preliminary data.</text>
</comment>
<dbReference type="EMBL" id="BARW01035299">
    <property type="protein sequence ID" value="GAJ19295.1"/>
    <property type="molecule type" value="Genomic_DNA"/>
</dbReference>
<evidence type="ECO:0000259" key="1">
    <source>
        <dbReference type="Pfam" id="PF10130"/>
    </source>
</evidence>
<evidence type="ECO:0000313" key="2">
    <source>
        <dbReference type="EMBL" id="GAJ19295.1"/>
    </source>
</evidence>
<name>X1VZZ1_9ZZZZ</name>
<dbReference type="Pfam" id="PF10130">
    <property type="entry name" value="PIN_2"/>
    <property type="match status" value="1"/>
</dbReference>
<dbReference type="AlphaFoldDB" id="X1VZZ1"/>
<organism evidence="2">
    <name type="scientific">marine sediment metagenome</name>
    <dbReference type="NCBI Taxonomy" id="412755"/>
    <lineage>
        <taxon>unclassified sequences</taxon>
        <taxon>metagenomes</taxon>
        <taxon>ecological metagenomes</taxon>
    </lineage>
</organism>
<feature type="domain" description="PIN" evidence="1">
    <location>
        <begin position="4"/>
        <end position="62"/>
    </location>
</feature>
<accession>X1VZZ1</accession>
<dbReference type="InterPro" id="IPR002716">
    <property type="entry name" value="PIN_dom"/>
</dbReference>
<gene>
    <name evidence="2" type="ORF">S12H4_55089</name>
</gene>